<feature type="non-terminal residue" evidence="2">
    <location>
        <position position="89"/>
    </location>
</feature>
<reference evidence="2 3" key="1">
    <citation type="journal article" date="2019" name="Nat. Ecol. Evol.">
        <title>Megaphylogeny resolves global patterns of mushroom evolution.</title>
        <authorList>
            <person name="Varga T."/>
            <person name="Krizsan K."/>
            <person name="Foldi C."/>
            <person name="Dima B."/>
            <person name="Sanchez-Garcia M."/>
            <person name="Sanchez-Ramirez S."/>
            <person name="Szollosi G.J."/>
            <person name="Szarkandi J.G."/>
            <person name="Papp V."/>
            <person name="Albert L."/>
            <person name="Andreopoulos W."/>
            <person name="Angelini C."/>
            <person name="Antonin V."/>
            <person name="Barry K.W."/>
            <person name="Bougher N.L."/>
            <person name="Buchanan P."/>
            <person name="Buyck B."/>
            <person name="Bense V."/>
            <person name="Catcheside P."/>
            <person name="Chovatia M."/>
            <person name="Cooper J."/>
            <person name="Damon W."/>
            <person name="Desjardin D."/>
            <person name="Finy P."/>
            <person name="Geml J."/>
            <person name="Haridas S."/>
            <person name="Hughes K."/>
            <person name="Justo A."/>
            <person name="Karasinski D."/>
            <person name="Kautmanova I."/>
            <person name="Kiss B."/>
            <person name="Kocsube S."/>
            <person name="Kotiranta H."/>
            <person name="LaButti K.M."/>
            <person name="Lechner B.E."/>
            <person name="Liimatainen K."/>
            <person name="Lipzen A."/>
            <person name="Lukacs Z."/>
            <person name="Mihaltcheva S."/>
            <person name="Morgado L.N."/>
            <person name="Niskanen T."/>
            <person name="Noordeloos M.E."/>
            <person name="Ohm R.A."/>
            <person name="Ortiz-Santana B."/>
            <person name="Ovrebo C."/>
            <person name="Racz N."/>
            <person name="Riley R."/>
            <person name="Savchenko A."/>
            <person name="Shiryaev A."/>
            <person name="Soop K."/>
            <person name="Spirin V."/>
            <person name="Szebenyi C."/>
            <person name="Tomsovsky M."/>
            <person name="Tulloss R.E."/>
            <person name="Uehling J."/>
            <person name="Grigoriev I.V."/>
            <person name="Vagvolgyi C."/>
            <person name="Papp T."/>
            <person name="Martin F.M."/>
            <person name="Miettinen O."/>
            <person name="Hibbett D.S."/>
            <person name="Nagy L.G."/>
        </authorList>
    </citation>
    <scope>NUCLEOTIDE SEQUENCE [LARGE SCALE GENOMIC DNA]</scope>
    <source>
        <strain evidence="2 3">CBS 121175</strain>
    </source>
</reference>
<proteinExistence type="predicted"/>
<gene>
    <name evidence="2" type="ORF">FA15DRAFT_554753</name>
</gene>
<protein>
    <recommendedName>
        <fullName evidence="1">DUF8040 domain-containing protein</fullName>
    </recommendedName>
</protein>
<dbReference type="Pfam" id="PF26138">
    <property type="entry name" value="DUF8040"/>
    <property type="match status" value="1"/>
</dbReference>
<feature type="non-terminal residue" evidence="2">
    <location>
        <position position="1"/>
    </location>
</feature>
<feature type="domain" description="DUF8040" evidence="1">
    <location>
        <begin position="27"/>
        <end position="89"/>
    </location>
</feature>
<dbReference type="STRING" id="230819.A0A5C3KCP9"/>
<dbReference type="OrthoDB" id="2430314at2759"/>
<organism evidence="2 3">
    <name type="scientific">Coprinopsis marcescibilis</name>
    <name type="common">Agaric fungus</name>
    <name type="synonym">Psathyrella marcescibilis</name>
    <dbReference type="NCBI Taxonomy" id="230819"/>
    <lineage>
        <taxon>Eukaryota</taxon>
        <taxon>Fungi</taxon>
        <taxon>Dikarya</taxon>
        <taxon>Basidiomycota</taxon>
        <taxon>Agaricomycotina</taxon>
        <taxon>Agaricomycetes</taxon>
        <taxon>Agaricomycetidae</taxon>
        <taxon>Agaricales</taxon>
        <taxon>Agaricineae</taxon>
        <taxon>Psathyrellaceae</taxon>
        <taxon>Coprinopsis</taxon>
    </lineage>
</organism>
<accession>A0A5C3KCP9</accession>
<evidence type="ECO:0000259" key="1">
    <source>
        <dbReference type="Pfam" id="PF26138"/>
    </source>
</evidence>
<dbReference type="AlphaFoldDB" id="A0A5C3KCP9"/>
<evidence type="ECO:0000313" key="3">
    <source>
        <dbReference type="Proteomes" id="UP000307440"/>
    </source>
</evidence>
<keyword evidence="3" id="KW-1185">Reference proteome</keyword>
<name>A0A5C3KCP9_COPMA</name>
<dbReference type="InterPro" id="IPR058353">
    <property type="entry name" value="DUF8040"/>
</dbReference>
<sequence length="89" mass="10218">AAFLINVVALAAQSYSSPSYWSQDYHTSRLTGAEWVNELIHGHPNHIWTELRMRLHIFLAFMHELCTVSGLEDSRRGITVKEQAAIFLY</sequence>
<evidence type="ECO:0000313" key="2">
    <source>
        <dbReference type="EMBL" id="TFK17836.1"/>
    </source>
</evidence>
<dbReference type="Proteomes" id="UP000307440">
    <property type="component" value="Unassembled WGS sequence"/>
</dbReference>
<dbReference type="EMBL" id="ML210458">
    <property type="protein sequence ID" value="TFK17836.1"/>
    <property type="molecule type" value="Genomic_DNA"/>
</dbReference>